<name>A0A256GQC6_9HYPH</name>
<protein>
    <submittedName>
        <fullName evidence="1">Uncharacterized protein</fullName>
    </submittedName>
</protein>
<organism evidence="1 2">
    <name type="scientific">Brucella pseudogrignonensis</name>
    <dbReference type="NCBI Taxonomy" id="419475"/>
    <lineage>
        <taxon>Bacteria</taxon>
        <taxon>Pseudomonadati</taxon>
        <taxon>Pseudomonadota</taxon>
        <taxon>Alphaproteobacteria</taxon>
        <taxon>Hyphomicrobiales</taxon>
        <taxon>Brucellaceae</taxon>
        <taxon>Brucella/Ochrobactrum group</taxon>
        <taxon>Brucella</taxon>
    </lineage>
</organism>
<feature type="non-terminal residue" evidence="1">
    <location>
        <position position="40"/>
    </location>
</feature>
<keyword evidence="2" id="KW-1185">Reference proteome</keyword>
<evidence type="ECO:0000313" key="2">
    <source>
        <dbReference type="Proteomes" id="UP000216188"/>
    </source>
</evidence>
<proteinExistence type="predicted"/>
<dbReference type="EMBL" id="NNRM01000010">
    <property type="protein sequence ID" value="OYR29375.1"/>
    <property type="molecule type" value="Genomic_DNA"/>
</dbReference>
<accession>A0A256GQC6</accession>
<dbReference type="Proteomes" id="UP000216188">
    <property type="component" value="Unassembled WGS sequence"/>
</dbReference>
<comment type="caution">
    <text evidence="1">The sequence shown here is derived from an EMBL/GenBank/DDBJ whole genome shotgun (WGS) entry which is preliminary data.</text>
</comment>
<sequence>MKTRGSEKTLMTQKSNFVLTQARIATLSEKADGLGLIEAA</sequence>
<reference evidence="1 2" key="1">
    <citation type="submission" date="2017-07" db="EMBL/GenBank/DDBJ databases">
        <title>Phylogenetic study on the rhizospheric bacterium Ochrobactrum sp. A44.</title>
        <authorList>
            <person name="Krzyzanowska D.M."/>
            <person name="Ossowicki A."/>
            <person name="Rajewska M."/>
            <person name="Maciag T."/>
            <person name="Kaczynski Z."/>
            <person name="Czerwicka M."/>
            <person name="Jafra S."/>
        </authorList>
    </citation>
    <scope>NUCLEOTIDE SEQUENCE [LARGE SCALE GENOMIC DNA]</scope>
    <source>
        <strain evidence="1 2">CCUG 30717</strain>
    </source>
</reference>
<dbReference type="AlphaFoldDB" id="A0A256GQC6"/>
<gene>
    <name evidence="1" type="ORF">CEV34_0688</name>
</gene>
<evidence type="ECO:0000313" key="1">
    <source>
        <dbReference type="EMBL" id="OYR29375.1"/>
    </source>
</evidence>